<feature type="transmembrane region" description="Helical" evidence="1">
    <location>
        <begin position="57"/>
        <end position="77"/>
    </location>
</feature>
<dbReference type="Proteomes" id="UP000267606">
    <property type="component" value="Unassembled WGS sequence"/>
</dbReference>
<dbReference type="STRING" id="387005.A0A183H7F3"/>
<protein>
    <submittedName>
        <fullName evidence="4">Solute carrier family 40 protein</fullName>
    </submittedName>
</protein>
<gene>
    <name evidence="2" type="ORF">OFLC_LOCUS3415</name>
</gene>
<reference evidence="4" key="1">
    <citation type="submission" date="2016-06" db="UniProtKB">
        <authorList>
            <consortium name="WormBaseParasite"/>
        </authorList>
    </citation>
    <scope>IDENTIFICATION</scope>
</reference>
<evidence type="ECO:0000256" key="1">
    <source>
        <dbReference type="SAM" id="Phobius"/>
    </source>
</evidence>
<dbReference type="EMBL" id="UZAJ01002272">
    <property type="protein sequence ID" value="VDO36426.1"/>
    <property type="molecule type" value="Genomic_DNA"/>
</dbReference>
<organism evidence="4">
    <name type="scientific">Onchocerca flexuosa</name>
    <dbReference type="NCBI Taxonomy" id="387005"/>
    <lineage>
        <taxon>Eukaryota</taxon>
        <taxon>Metazoa</taxon>
        <taxon>Ecdysozoa</taxon>
        <taxon>Nematoda</taxon>
        <taxon>Chromadorea</taxon>
        <taxon>Rhabditida</taxon>
        <taxon>Spirurina</taxon>
        <taxon>Spiruromorpha</taxon>
        <taxon>Filarioidea</taxon>
        <taxon>Onchocercidae</taxon>
        <taxon>Onchocerca</taxon>
    </lineage>
</organism>
<dbReference type="AlphaFoldDB" id="A0A183H7F3"/>
<keyword evidence="1" id="KW-0812">Transmembrane</keyword>
<keyword evidence="3" id="KW-1185">Reference proteome</keyword>
<proteinExistence type="predicted"/>
<keyword evidence="1" id="KW-1133">Transmembrane helix</keyword>
<evidence type="ECO:0000313" key="2">
    <source>
        <dbReference type="EMBL" id="VDO36426.1"/>
    </source>
</evidence>
<keyword evidence="1" id="KW-0472">Membrane</keyword>
<evidence type="ECO:0000313" key="3">
    <source>
        <dbReference type="Proteomes" id="UP000267606"/>
    </source>
</evidence>
<sequence>MKSETCSFVFNGTKEVSSTADRIPEVSTTSITKKLRLDPEKLLSAYGKYGKYQMRTYILLTLPAFFYSSQMLIMGFITHAPSFQCIIDLPDSSSSSVSLLFQHYLYAF</sequence>
<reference evidence="2 3" key="2">
    <citation type="submission" date="2018-11" db="EMBL/GenBank/DDBJ databases">
        <authorList>
            <consortium name="Pathogen Informatics"/>
        </authorList>
    </citation>
    <scope>NUCLEOTIDE SEQUENCE [LARGE SCALE GENOMIC DNA]</scope>
</reference>
<name>A0A183H7F3_9BILA</name>
<evidence type="ECO:0000313" key="4">
    <source>
        <dbReference type="WBParaSite" id="OFLC_0000341401-mRNA-1"/>
    </source>
</evidence>
<dbReference type="WBParaSite" id="OFLC_0000341401-mRNA-1">
    <property type="protein sequence ID" value="OFLC_0000341401-mRNA-1"/>
    <property type="gene ID" value="OFLC_0000341401"/>
</dbReference>
<accession>A0A183H7F3</accession>